<evidence type="ECO:0000256" key="3">
    <source>
        <dbReference type="ARBA" id="ARBA00022722"/>
    </source>
</evidence>
<dbReference type="EMBL" id="WXYO01000002">
    <property type="protein sequence ID" value="NAS11279.1"/>
    <property type="molecule type" value="Genomic_DNA"/>
</dbReference>
<feature type="domain" description="YqgF/RNase H-like" evidence="6">
    <location>
        <begin position="2"/>
        <end position="100"/>
    </location>
</feature>
<dbReference type="PANTHER" id="PTHR33317:SF4">
    <property type="entry name" value="POLYNUCLEOTIDYL TRANSFERASE, RIBONUCLEASE H-LIKE SUPERFAMILY PROTEIN"/>
    <property type="match status" value="1"/>
</dbReference>
<dbReference type="NCBIfam" id="TIGR00250">
    <property type="entry name" value="RNAse_H_YqgF"/>
    <property type="match status" value="1"/>
</dbReference>
<dbReference type="CDD" id="cd16964">
    <property type="entry name" value="YqgF"/>
    <property type="match status" value="1"/>
</dbReference>
<keyword evidence="8" id="KW-1185">Reference proteome</keyword>
<dbReference type="SMART" id="SM00732">
    <property type="entry name" value="YqgFc"/>
    <property type="match status" value="1"/>
</dbReference>
<dbReference type="GO" id="GO:0004518">
    <property type="term" value="F:nuclease activity"/>
    <property type="evidence" value="ECO:0007669"/>
    <property type="project" value="UniProtKB-KW"/>
</dbReference>
<dbReference type="Gene3D" id="3.30.420.140">
    <property type="entry name" value="YqgF/RNase H-like domain"/>
    <property type="match status" value="1"/>
</dbReference>
<dbReference type="RefSeq" id="WP_161434318.1">
    <property type="nucleotide sequence ID" value="NZ_WXYO01000002.1"/>
</dbReference>
<dbReference type="SUPFAM" id="SSF53098">
    <property type="entry name" value="Ribonuclease H-like"/>
    <property type="match status" value="1"/>
</dbReference>
<proteinExistence type="inferred from homology"/>
<evidence type="ECO:0000313" key="8">
    <source>
        <dbReference type="Proteomes" id="UP000475249"/>
    </source>
</evidence>
<sequence>MARILALDYGSKRTGIAVTDELQLIASGLTTVPTSDLMEFLTDYLAEEKVEKLVVGEPKQMDNSVSESEEMILGFIEKWTKTFPAVPVERQDERFTSKLAVASMVEQGIKKKRRREKDLVDEISAVLILQAYLNRIKK</sequence>
<accession>A0A6L9E9W0</accession>
<dbReference type="PANTHER" id="PTHR33317">
    <property type="entry name" value="POLYNUCLEOTIDYL TRANSFERASE, RIBONUCLEASE H-LIKE SUPERFAMILY PROTEIN"/>
    <property type="match status" value="1"/>
</dbReference>
<evidence type="ECO:0000256" key="4">
    <source>
        <dbReference type="ARBA" id="ARBA00022801"/>
    </source>
</evidence>
<gene>
    <name evidence="7" type="primary">ruvX</name>
    <name evidence="7" type="ORF">GTQ38_04655</name>
</gene>
<dbReference type="EC" id="3.1.-.-" evidence="5"/>
<keyword evidence="3 5" id="KW-0540">Nuclease</keyword>
<dbReference type="InterPro" id="IPR037027">
    <property type="entry name" value="YqgF/RNaseH-like_dom_sf"/>
</dbReference>
<keyword evidence="2 5" id="KW-0690">Ribosome biogenesis</keyword>
<dbReference type="Pfam" id="PF03652">
    <property type="entry name" value="RuvX"/>
    <property type="match status" value="1"/>
</dbReference>
<dbReference type="AlphaFoldDB" id="A0A6L9E9W0"/>
<evidence type="ECO:0000313" key="7">
    <source>
        <dbReference type="EMBL" id="NAS11279.1"/>
    </source>
</evidence>
<keyword evidence="1 5" id="KW-0963">Cytoplasm</keyword>
<name>A0A6L9E9W0_9FLAO</name>
<protein>
    <recommendedName>
        <fullName evidence="5">Putative pre-16S rRNA nuclease</fullName>
        <ecNumber evidence="5">3.1.-.-</ecNumber>
    </recommendedName>
</protein>
<comment type="function">
    <text evidence="5">Could be a nuclease involved in processing of the 5'-end of pre-16S rRNA.</text>
</comment>
<dbReference type="GO" id="GO:0000967">
    <property type="term" value="P:rRNA 5'-end processing"/>
    <property type="evidence" value="ECO:0007669"/>
    <property type="project" value="UniProtKB-UniRule"/>
</dbReference>
<evidence type="ECO:0000256" key="2">
    <source>
        <dbReference type="ARBA" id="ARBA00022517"/>
    </source>
</evidence>
<dbReference type="Proteomes" id="UP000475249">
    <property type="component" value="Unassembled WGS sequence"/>
</dbReference>
<dbReference type="InterPro" id="IPR012337">
    <property type="entry name" value="RNaseH-like_sf"/>
</dbReference>
<dbReference type="HAMAP" id="MF_00651">
    <property type="entry name" value="Nuclease_YqgF"/>
    <property type="match status" value="1"/>
</dbReference>
<organism evidence="7 8">
    <name type="scientific">Poritiphilus flavus</name>
    <dbReference type="NCBI Taxonomy" id="2697053"/>
    <lineage>
        <taxon>Bacteria</taxon>
        <taxon>Pseudomonadati</taxon>
        <taxon>Bacteroidota</taxon>
        <taxon>Flavobacteriia</taxon>
        <taxon>Flavobacteriales</taxon>
        <taxon>Flavobacteriaceae</taxon>
        <taxon>Poritiphilus</taxon>
    </lineage>
</organism>
<dbReference type="InterPro" id="IPR005227">
    <property type="entry name" value="YqgF"/>
</dbReference>
<evidence type="ECO:0000259" key="6">
    <source>
        <dbReference type="SMART" id="SM00732"/>
    </source>
</evidence>
<keyword evidence="4 5" id="KW-0378">Hydrolase</keyword>
<comment type="similarity">
    <text evidence="5">Belongs to the YqgF HJR family.</text>
</comment>
<comment type="subcellular location">
    <subcellularLocation>
        <location evidence="5">Cytoplasm</location>
    </subcellularLocation>
</comment>
<dbReference type="GO" id="GO:0005829">
    <property type="term" value="C:cytosol"/>
    <property type="evidence" value="ECO:0007669"/>
    <property type="project" value="TreeGrafter"/>
</dbReference>
<reference evidence="7 8" key="1">
    <citation type="submission" date="2020-01" db="EMBL/GenBank/DDBJ databases">
        <title>Bacteria diversity of Porities sp.</title>
        <authorList>
            <person name="Wang G."/>
        </authorList>
    </citation>
    <scope>NUCLEOTIDE SEQUENCE [LARGE SCALE GENOMIC DNA]</scope>
    <source>
        <strain evidence="7 8">R33</strain>
    </source>
</reference>
<evidence type="ECO:0000256" key="1">
    <source>
        <dbReference type="ARBA" id="ARBA00022490"/>
    </source>
</evidence>
<dbReference type="GO" id="GO:0016788">
    <property type="term" value="F:hydrolase activity, acting on ester bonds"/>
    <property type="evidence" value="ECO:0007669"/>
    <property type="project" value="UniProtKB-UniRule"/>
</dbReference>
<dbReference type="InterPro" id="IPR006641">
    <property type="entry name" value="YqgF/RNaseH-like_dom"/>
</dbReference>
<evidence type="ECO:0000256" key="5">
    <source>
        <dbReference type="HAMAP-Rule" id="MF_00651"/>
    </source>
</evidence>
<comment type="caution">
    <text evidence="7">The sequence shown here is derived from an EMBL/GenBank/DDBJ whole genome shotgun (WGS) entry which is preliminary data.</text>
</comment>